<accession>A0ABR8FZ63</accession>
<evidence type="ECO:0000313" key="2">
    <source>
        <dbReference type="Proteomes" id="UP000603457"/>
    </source>
</evidence>
<gene>
    <name evidence="1" type="ORF">H6G74_18860</name>
</gene>
<keyword evidence="2" id="KW-1185">Reference proteome</keyword>
<name>A0ABR8FZ63_9NOSO</name>
<sequence>MIIVSDTSPITNLAAIAQLDLLQKLYNQIIIPAAVYNEMVSVDKLVPGAMEVQTFAWIQTQTVKDLQQVIIIQESQENIDLGEAEAIALALELKADLLLMDERRGRIVAKSYGLQVTGLLGVLVQAKRNNLIPIVKPLIDQLMEQADFRVSEQLYTTILQIAGE</sequence>
<dbReference type="PANTHER" id="PTHR39550:SF1">
    <property type="entry name" value="SLL0658 PROTEIN"/>
    <property type="match status" value="1"/>
</dbReference>
<dbReference type="InterPro" id="IPR021799">
    <property type="entry name" value="PIN-like_prokaryotic"/>
</dbReference>
<comment type="caution">
    <text evidence="1">The sequence shown here is derived from an EMBL/GenBank/DDBJ whole genome shotgun (WGS) entry which is preliminary data.</text>
</comment>
<reference evidence="1 2" key="1">
    <citation type="journal article" date="2020" name="ISME J.">
        <title>Comparative genomics reveals insights into cyanobacterial evolution and habitat adaptation.</title>
        <authorList>
            <person name="Chen M.Y."/>
            <person name="Teng W.K."/>
            <person name="Zhao L."/>
            <person name="Hu C.X."/>
            <person name="Zhou Y.K."/>
            <person name="Han B.P."/>
            <person name="Song L.R."/>
            <person name="Shu W.S."/>
        </authorList>
    </citation>
    <scope>NUCLEOTIDE SEQUENCE [LARGE SCALE GENOMIC DNA]</scope>
    <source>
        <strain evidence="1 2">FACHB-130</strain>
    </source>
</reference>
<dbReference type="Proteomes" id="UP000603457">
    <property type="component" value="Unassembled WGS sequence"/>
</dbReference>
<dbReference type="EMBL" id="JACJTB010000026">
    <property type="protein sequence ID" value="MBD2596375.1"/>
    <property type="molecule type" value="Genomic_DNA"/>
</dbReference>
<protein>
    <submittedName>
        <fullName evidence="1">DUF3368 domain-containing protein</fullName>
    </submittedName>
</protein>
<evidence type="ECO:0000313" key="1">
    <source>
        <dbReference type="EMBL" id="MBD2596375.1"/>
    </source>
</evidence>
<dbReference type="Pfam" id="PF11848">
    <property type="entry name" value="DUF3368"/>
    <property type="match status" value="1"/>
</dbReference>
<organism evidence="1 2">
    <name type="scientific">Nostoc spongiaeforme FACHB-130</name>
    <dbReference type="NCBI Taxonomy" id="1357510"/>
    <lineage>
        <taxon>Bacteria</taxon>
        <taxon>Bacillati</taxon>
        <taxon>Cyanobacteriota</taxon>
        <taxon>Cyanophyceae</taxon>
        <taxon>Nostocales</taxon>
        <taxon>Nostocaceae</taxon>
        <taxon>Nostoc</taxon>
    </lineage>
</organism>
<dbReference type="RefSeq" id="WP_190969114.1">
    <property type="nucleotide sequence ID" value="NZ_JACJTB010000026.1"/>
</dbReference>
<dbReference type="PANTHER" id="PTHR39550">
    <property type="entry name" value="SLL0658 PROTEIN"/>
    <property type="match status" value="1"/>
</dbReference>
<proteinExistence type="predicted"/>